<dbReference type="Pfam" id="PF12867">
    <property type="entry name" value="DinB_2"/>
    <property type="match status" value="1"/>
</dbReference>
<protein>
    <submittedName>
        <fullName evidence="2">DinB family protein</fullName>
    </submittedName>
</protein>
<proteinExistence type="predicted"/>
<sequence length="167" mass="19743">MDVKTLLLQQWASCLDEEDWFPPLEKVLEDITFEQAIWKPVVGAHSIWELVCHLLFYEKRFLLRFLLRFLDETANEPQAENNESTFQLPTETLENWKETKQEYFYVHRELGKILAKSEHEDLYRQIPGEDNSLVLELKSLALHDAYHIGQIVFLSKMQGAWAGKRSF</sequence>
<dbReference type="Gene3D" id="1.20.120.450">
    <property type="entry name" value="dinb family like domain"/>
    <property type="match status" value="1"/>
</dbReference>
<dbReference type="RefSeq" id="WP_133340367.1">
    <property type="nucleotide sequence ID" value="NZ_SMYO01000042.1"/>
</dbReference>
<gene>
    <name evidence="2" type="ORF">E2K98_29105</name>
</gene>
<dbReference type="Proteomes" id="UP000295132">
    <property type="component" value="Unassembled WGS sequence"/>
</dbReference>
<dbReference type="InterPro" id="IPR034660">
    <property type="entry name" value="DinB/YfiT-like"/>
</dbReference>
<organism evidence="2 3">
    <name type="scientific">Bacillus salipaludis</name>
    <dbReference type="NCBI Taxonomy" id="2547811"/>
    <lineage>
        <taxon>Bacteria</taxon>
        <taxon>Bacillati</taxon>
        <taxon>Bacillota</taxon>
        <taxon>Bacilli</taxon>
        <taxon>Bacillales</taxon>
        <taxon>Bacillaceae</taxon>
        <taxon>Bacillus</taxon>
    </lineage>
</organism>
<comment type="caution">
    <text evidence="2">The sequence shown here is derived from an EMBL/GenBank/DDBJ whole genome shotgun (WGS) entry which is preliminary data.</text>
</comment>
<dbReference type="EMBL" id="SMYO01000042">
    <property type="protein sequence ID" value="TDK54700.1"/>
    <property type="molecule type" value="Genomic_DNA"/>
</dbReference>
<accession>A0A4R5VHT6</accession>
<dbReference type="AlphaFoldDB" id="A0A4R5VHT6"/>
<evidence type="ECO:0000259" key="1">
    <source>
        <dbReference type="Pfam" id="PF12867"/>
    </source>
</evidence>
<feature type="domain" description="DinB-like" evidence="1">
    <location>
        <begin position="24"/>
        <end position="151"/>
    </location>
</feature>
<name>A0A4R5VHT6_9BACI</name>
<dbReference type="InterPro" id="IPR024775">
    <property type="entry name" value="DinB-like"/>
</dbReference>
<dbReference type="SUPFAM" id="SSF109854">
    <property type="entry name" value="DinB/YfiT-like putative metalloenzymes"/>
    <property type="match status" value="1"/>
</dbReference>
<evidence type="ECO:0000313" key="3">
    <source>
        <dbReference type="Proteomes" id="UP000295132"/>
    </source>
</evidence>
<reference evidence="2 3" key="1">
    <citation type="submission" date="2019-03" db="EMBL/GenBank/DDBJ databases">
        <title>Bacillus niacini sp. nov. a Nicotinate-Metabolizing Mesophile Isolated from Soil.</title>
        <authorList>
            <person name="Zhang G."/>
        </authorList>
    </citation>
    <scope>NUCLEOTIDE SEQUENCE [LARGE SCALE GENOMIC DNA]</scope>
    <source>
        <strain evidence="2 3">WN066</strain>
    </source>
</reference>
<evidence type="ECO:0000313" key="2">
    <source>
        <dbReference type="EMBL" id="TDK54700.1"/>
    </source>
</evidence>